<sequence length="397" mass="43466">MLLIKNGKIMTMAGVILENGCVLINQGKIKDIGKAIKVEDDGELQVIDAKGNWVMPGIIESHCHIGITEEKKGFEGDDSNETCNPITPYLRAIDAINPMDAAFAEAVHAGITAVMVGPGSSNVVGGQFLVMKTYGRVIDETIVKNPAAMKISFGENPKKNYSDQGKSPQTRMAIGAMLREELCKAKQYIDRKKRAKNSNEEFEEDYHYECWIPVFEKKIPLKAHVHRTDDIMTAIRIAKEFDLDLTLDHCSEGHLVAKQIVESGYPAIVGPSLVSRDKIEVQNLTFRTAGILNKEGVLVSITTDHPVTRIEALPICTGLAVRAGLDLKEGLKAITINAAEICRVDDRLGSIEVGKDADIAIFDGNPMEVFTKTLYTIINGVVVYDSSIDENPMGAPR</sequence>
<dbReference type="SUPFAM" id="SSF51338">
    <property type="entry name" value="Composite domain of metallo-dependent hydrolases"/>
    <property type="match status" value="1"/>
</dbReference>
<dbReference type="Gene3D" id="3.20.20.140">
    <property type="entry name" value="Metal-dependent hydrolases"/>
    <property type="match status" value="1"/>
</dbReference>
<keyword evidence="3" id="KW-1185">Reference proteome</keyword>
<dbReference type="Proteomes" id="UP000184038">
    <property type="component" value="Unassembled WGS sequence"/>
</dbReference>
<feature type="domain" description="Amidohydrolase-related" evidence="1">
    <location>
        <begin position="53"/>
        <end position="381"/>
    </location>
</feature>
<dbReference type="Gene3D" id="2.30.40.10">
    <property type="entry name" value="Urease, subunit C, domain 1"/>
    <property type="match status" value="1"/>
</dbReference>
<proteinExistence type="predicted"/>
<dbReference type="AlphaFoldDB" id="A0A1M7M471"/>
<dbReference type="InterPro" id="IPR032466">
    <property type="entry name" value="Metal_Hydrolase"/>
</dbReference>
<dbReference type="OrthoDB" id="9802793at2"/>
<dbReference type="InterPro" id="IPR006680">
    <property type="entry name" value="Amidohydro-rel"/>
</dbReference>
<dbReference type="STRING" id="1120996.SAMN02746066_03606"/>
<evidence type="ECO:0000313" key="2">
    <source>
        <dbReference type="EMBL" id="SHM85464.1"/>
    </source>
</evidence>
<organism evidence="2 3">
    <name type="scientific">Anaerosporobacter mobilis DSM 15930</name>
    <dbReference type="NCBI Taxonomy" id="1120996"/>
    <lineage>
        <taxon>Bacteria</taxon>
        <taxon>Bacillati</taxon>
        <taxon>Bacillota</taxon>
        <taxon>Clostridia</taxon>
        <taxon>Lachnospirales</taxon>
        <taxon>Lachnospiraceae</taxon>
        <taxon>Anaerosporobacter</taxon>
    </lineage>
</organism>
<dbReference type="GO" id="GO:0016810">
    <property type="term" value="F:hydrolase activity, acting on carbon-nitrogen (but not peptide) bonds"/>
    <property type="evidence" value="ECO:0007669"/>
    <property type="project" value="InterPro"/>
</dbReference>
<dbReference type="PANTHER" id="PTHR43135:SF3">
    <property type="entry name" value="ALPHA-D-RIBOSE 1-METHYLPHOSPHONATE 5-TRIPHOSPHATE DIPHOSPHATASE"/>
    <property type="match status" value="1"/>
</dbReference>
<reference evidence="2 3" key="1">
    <citation type="submission" date="2016-11" db="EMBL/GenBank/DDBJ databases">
        <authorList>
            <person name="Jaros S."/>
            <person name="Januszkiewicz K."/>
            <person name="Wedrychowicz H."/>
        </authorList>
    </citation>
    <scope>NUCLEOTIDE SEQUENCE [LARGE SCALE GENOMIC DNA]</scope>
    <source>
        <strain evidence="2 3">DSM 15930</strain>
    </source>
</reference>
<dbReference type="InterPro" id="IPR051781">
    <property type="entry name" value="Metallo-dep_Hydrolase"/>
</dbReference>
<dbReference type="EMBL" id="FRCP01000019">
    <property type="protein sequence ID" value="SHM85464.1"/>
    <property type="molecule type" value="Genomic_DNA"/>
</dbReference>
<dbReference type="Pfam" id="PF01979">
    <property type="entry name" value="Amidohydro_1"/>
    <property type="match status" value="1"/>
</dbReference>
<dbReference type="InterPro" id="IPR011059">
    <property type="entry name" value="Metal-dep_hydrolase_composite"/>
</dbReference>
<protein>
    <submittedName>
        <fullName evidence="2">Imidazolonepropionase</fullName>
    </submittedName>
</protein>
<dbReference type="PANTHER" id="PTHR43135">
    <property type="entry name" value="ALPHA-D-RIBOSE 1-METHYLPHOSPHONATE 5-TRIPHOSPHATE DIPHOSPHATASE"/>
    <property type="match status" value="1"/>
</dbReference>
<name>A0A1M7M471_9FIRM</name>
<evidence type="ECO:0000259" key="1">
    <source>
        <dbReference type="Pfam" id="PF01979"/>
    </source>
</evidence>
<evidence type="ECO:0000313" key="3">
    <source>
        <dbReference type="Proteomes" id="UP000184038"/>
    </source>
</evidence>
<dbReference type="CDD" id="cd01309">
    <property type="entry name" value="Met_dep_hydrolase_C"/>
    <property type="match status" value="1"/>
</dbReference>
<gene>
    <name evidence="2" type="ORF">SAMN02746066_03606</name>
</gene>
<dbReference type="SUPFAM" id="SSF51556">
    <property type="entry name" value="Metallo-dependent hydrolases"/>
    <property type="match status" value="1"/>
</dbReference>
<dbReference type="RefSeq" id="WP_073289849.1">
    <property type="nucleotide sequence ID" value="NZ_FRCP01000019.1"/>
</dbReference>
<accession>A0A1M7M471</accession>